<accession>A0A923PQB2</accession>
<evidence type="ECO:0000313" key="2">
    <source>
        <dbReference type="EMBL" id="MBC6996590.1"/>
    </source>
</evidence>
<dbReference type="EMBL" id="JACSIT010000153">
    <property type="protein sequence ID" value="MBC6996590.1"/>
    <property type="molecule type" value="Genomic_DNA"/>
</dbReference>
<gene>
    <name evidence="2" type="ORF">H9S92_20630</name>
</gene>
<evidence type="ECO:0000313" key="3">
    <source>
        <dbReference type="Proteomes" id="UP000650081"/>
    </source>
</evidence>
<sequence>MKETKHTTIDGYISEFPAEIGERLTQIRNTIRAAAPEAKEVISYHMPAFRQGKILVYFAAHQRHIGFYALPTGNLAFQEELKKYVTGKGSIQFPYTEPLPLDLIREMVLFRVAEVTGKI</sequence>
<dbReference type="SUPFAM" id="SSF159888">
    <property type="entry name" value="YdhG-like"/>
    <property type="match status" value="1"/>
</dbReference>
<reference evidence="2" key="1">
    <citation type="submission" date="2020-08" db="EMBL/GenBank/DDBJ databases">
        <title>Lewinella bacteria from marine environments.</title>
        <authorList>
            <person name="Zhong Y."/>
        </authorList>
    </citation>
    <scope>NUCLEOTIDE SEQUENCE</scope>
    <source>
        <strain evidence="2">KCTC 42187</strain>
    </source>
</reference>
<protein>
    <submittedName>
        <fullName evidence="2">DUF1801 domain-containing protein</fullName>
    </submittedName>
</protein>
<keyword evidence="3" id="KW-1185">Reference proteome</keyword>
<dbReference type="Gene3D" id="3.90.1150.200">
    <property type="match status" value="1"/>
</dbReference>
<dbReference type="Proteomes" id="UP000650081">
    <property type="component" value="Unassembled WGS sequence"/>
</dbReference>
<dbReference type="InterPro" id="IPR014922">
    <property type="entry name" value="YdhG-like"/>
</dbReference>
<feature type="domain" description="YdhG-like" evidence="1">
    <location>
        <begin position="22"/>
        <end position="111"/>
    </location>
</feature>
<dbReference type="Pfam" id="PF08818">
    <property type="entry name" value="DUF1801"/>
    <property type="match status" value="1"/>
</dbReference>
<name>A0A923PQB2_9BACT</name>
<proteinExistence type="predicted"/>
<dbReference type="RefSeq" id="WP_187468597.1">
    <property type="nucleotide sequence ID" value="NZ_JACSIT010000153.1"/>
</dbReference>
<evidence type="ECO:0000259" key="1">
    <source>
        <dbReference type="Pfam" id="PF08818"/>
    </source>
</evidence>
<dbReference type="AlphaFoldDB" id="A0A923PQB2"/>
<organism evidence="2 3">
    <name type="scientific">Neolewinella lacunae</name>
    <dbReference type="NCBI Taxonomy" id="1517758"/>
    <lineage>
        <taxon>Bacteria</taxon>
        <taxon>Pseudomonadati</taxon>
        <taxon>Bacteroidota</taxon>
        <taxon>Saprospiria</taxon>
        <taxon>Saprospirales</taxon>
        <taxon>Lewinellaceae</taxon>
        <taxon>Neolewinella</taxon>
    </lineage>
</organism>
<comment type="caution">
    <text evidence="2">The sequence shown here is derived from an EMBL/GenBank/DDBJ whole genome shotgun (WGS) entry which is preliminary data.</text>
</comment>